<feature type="region of interest" description="Disordered" evidence="1">
    <location>
        <begin position="324"/>
        <end position="365"/>
    </location>
</feature>
<dbReference type="Ensembl" id="ENSSPAT00000024250.1">
    <property type="protein sequence ID" value="ENSSPAP00000023868.1"/>
    <property type="gene ID" value="ENSSPAG00000017997.1"/>
</dbReference>
<dbReference type="GO" id="GO:1904158">
    <property type="term" value="P:axonemal central apparatus assembly"/>
    <property type="evidence" value="ECO:0007669"/>
    <property type="project" value="TreeGrafter"/>
</dbReference>
<dbReference type="GO" id="GO:0005576">
    <property type="term" value="C:extracellular region"/>
    <property type="evidence" value="ECO:0007669"/>
    <property type="project" value="GOC"/>
</dbReference>
<protein>
    <submittedName>
        <fullName evidence="2">Uncharacterized protein</fullName>
    </submittedName>
</protein>
<dbReference type="GO" id="GO:1990716">
    <property type="term" value="C:axonemal central apparatus"/>
    <property type="evidence" value="ECO:0007669"/>
    <property type="project" value="TreeGrafter"/>
</dbReference>
<dbReference type="PANTHER" id="PTHR21963:SF1">
    <property type="entry name" value="SPERM-ASSOCIATED ANTIGEN 17"/>
    <property type="match status" value="1"/>
</dbReference>
<dbReference type="GO" id="GO:0003351">
    <property type="term" value="P:epithelial cilium movement involved in extracellular fluid movement"/>
    <property type="evidence" value="ECO:0007669"/>
    <property type="project" value="TreeGrafter"/>
</dbReference>
<evidence type="ECO:0000256" key="1">
    <source>
        <dbReference type="SAM" id="MobiDB-lite"/>
    </source>
</evidence>
<dbReference type="GeneTree" id="ENSGT00390000013693"/>
<accession>A0A3B5AQX8</accession>
<evidence type="ECO:0000313" key="2">
    <source>
        <dbReference type="Ensembl" id="ENSSPAP00000023868.1"/>
    </source>
</evidence>
<name>A0A3B5AQX8_9TELE</name>
<organism evidence="2">
    <name type="scientific">Stegastes partitus</name>
    <name type="common">bicolor damselfish</name>
    <dbReference type="NCBI Taxonomy" id="144197"/>
    <lineage>
        <taxon>Eukaryota</taxon>
        <taxon>Metazoa</taxon>
        <taxon>Chordata</taxon>
        <taxon>Craniata</taxon>
        <taxon>Vertebrata</taxon>
        <taxon>Euteleostomi</taxon>
        <taxon>Actinopterygii</taxon>
        <taxon>Neopterygii</taxon>
        <taxon>Teleostei</taxon>
        <taxon>Neoteleostei</taxon>
        <taxon>Acanthomorphata</taxon>
        <taxon>Ovalentaria</taxon>
        <taxon>Pomacentridae</taxon>
        <taxon>Stegastes</taxon>
    </lineage>
</organism>
<dbReference type="STRING" id="144197.ENSSPAP00000023868"/>
<reference evidence="2" key="1">
    <citation type="submission" date="2023-09" db="UniProtKB">
        <authorList>
            <consortium name="Ensembl"/>
        </authorList>
    </citation>
    <scope>IDENTIFICATION</scope>
</reference>
<dbReference type="PANTHER" id="PTHR21963">
    <property type="entry name" value="PF6"/>
    <property type="match status" value="1"/>
</dbReference>
<dbReference type="InterPro" id="IPR026173">
    <property type="entry name" value="SPAG17"/>
</dbReference>
<dbReference type="AlphaFoldDB" id="A0A3B5AQX8"/>
<sequence length="365" mass="41306">MKTFSLQIHELGNPKGKKTDDTPMFYEVTEPAKVLLDAGEEIPCDLMAKILKFQLLQIKANDQQRREAELLQLGSRIFGGVANLIYECLDWRRQHKHYQDNVKVIDVPTVIGLDSQPVKVHAGTKLPPLSIDVDMCYYSNLLDLVPPEACSVPLILDCMLEQVRVNSVSSLFVSAVCGIGYMLQSFLPLVHTEEERSHMLNSLVATVVEGFDPAEVELSMMKKTPVWELIQSVAQQRQSSSCWMSVRQQLQHYCADDIVSWSEVERLFHQSVFETMPLTTLDQQGVLANDARLLGTLEPAQQQTSIIPWDNPLSYAKQQFHNLQNKADSSAKTRTESPPVDDNEELHHTEEPFNVRAHTQKPLLN</sequence>
<proteinExistence type="predicted"/>